<keyword evidence="3" id="KW-1185">Reference proteome</keyword>
<comment type="caution">
    <text evidence="2">The sequence shown here is derived from an EMBL/GenBank/DDBJ whole genome shotgun (WGS) entry which is preliminary data.</text>
</comment>
<dbReference type="InterPro" id="IPR011043">
    <property type="entry name" value="Gal_Oxase/kelch_b-propeller"/>
</dbReference>
<dbReference type="EMBL" id="JAAARO010000021">
    <property type="protein sequence ID" value="KAF5729531.1"/>
    <property type="molecule type" value="Genomic_DNA"/>
</dbReference>
<dbReference type="Pfam" id="PF03478">
    <property type="entry name" value="Beta-prop_KIB1-4"/>
    <property type="match status" value="2"/>
</dbReference>
<dbReference type="SUPFAM" id="SSF50965">
    <property type="entry name" value="Galactose oxidase, central domain"/>
    <property type="match status" value="2"/>
</dbReference>
<dbReference type="InParanoid" id="A0A7J7C5Y4"/>
<evidence type="ECO:0000313" key="2">
    <source>
        <dbReference type="EMBL" id="KAF5729531.1"/>
    </source>
</evidence>
<feature type="domain" description="KIB1-4 beta-propeller" evidence="1">
    <location>
        <begin position="44"/>
        <end position="300"/>
    </location>
</feature>
<dbReference type="AlphaFoldDB" id="A0A7J7C5Y4"/>
<protein>
    <recommendedName>
        <fullName evidence="1">KIB1-4 beta-propeller domain-containing protein</fullName>
    </recommendedName>
</protein>
<name>A0A7J7C5Y4_TRIWF</name>
<gene>
    <name evidence="2" type="ORF">HS088_TW21G01698</name>
</gene>
<sequence length="725" mass="83536">MILKKHGIQNYSIPPPLPYPWIISRLEDGTGDFIFRTTTPPYESRRTSSPDLGDKEVRNCCYGWLIFSDRNYDVSLWNPLTSELIHLPPIESKPLRYCFHDIVLSSSPSKISTTTTVDDDHHLDPNTMVFLFDSTRLSIIYCTLGEKLWNTVCYAKEIPPELGQPDIKYRLCKAFILNGSLYARGGSFRDKLLCIHQVEPTHIGMRKYCDLPWSNPGLTLGSNHLVESYGELFYIAVSKGGINRYAVVDIEVFKFNQESMRWHKVRRAKDRVFLVGGKYSISYLATGEIKGGFIYIERGDYFYIYNSEDQSLSIFMPHLMCNIPRTPDPILFMPDLRLFDRQVEQDLDEAGQSEIEERETIEQANNKNILGMNEGESKLFGFPVDLLVFITRLLNPVDYINLRTISKTCRSTLPQIQWREPSISLPSAPLSSWFIFSYTHSRIHSFVDSRLGGRYLINIPDSLVDTEILHSNDGWLLMSIDLKALSFYNPFTKEIIKLPNPPRDFFLSSCIGFSSSPKSRECLIVAIGVSDSASIYIIRLGEEEWHHYEFDNHNHTFDTSHNSPVFYDGAIYVLGQYGNLGVFELLQEGQMTWKVLHKPKRRHGFVSENFLIVCDEKLLLVLIGEVEEVGEVKVFKLNRAKMSWKRVRKLDSYALYVSRSSSFSTLVKANGMGNRIFIPRLHGNGVVNYSLKTRKYHCFSRQDDLVDYYDTRELLHASWIEPSWS</sequence>
<accession>A0A7J7C5Y4</accession>
<evidence type="ECO:0000313" key="3">
    <source>
        <dbReference type="Proteomes" id="UP000593562"/>
    </source>
</evidence>
<proteinExistence type="predicted"/>
<evidence type="ECO:0000259" key="1">
    <source>
        <dbReference type="Pfam" id="PF03478"/>
    </source>
</evidence>
<dbReference type="InterPro" id="IPR005174">
    <property type="entry name" value="KIB1-4_b-propeller"/>
</dbReference>
<organism evidence="2 3">
    <name type="scientific">Tripterygium wilfordii</name>
    <name type="common">Thunder God vine</name>
    <dbReference type="NCBI Taxonomy" id="458696"/>
    <lineage>
        <taxon>Eukaryota</taxon>
        <taxon>Viridiplantae</taxon>
        <taxon>Streptophyta</taxon>
        <taxon>Embryophyta</taxon>
        <taxon>Tracheophyta</taxon>
        <taxon>Spermatophyta</taxon>
        <taxon>Magnoliopsida</taxon>
        <taxon>eudicotyledons</taxon>
        <taxon>Gunneridae</taxon>
        <taxon>Pentapetalae</taxon>
        <taxon>rosids</taxon>
        <taxon>fabids</taxon>
        <taxon>Celastrales</taxon>
        <taxon>Celastraceae</taxon>
        <taxon>Tripterygium</taxon>
    </lineage>
</organism>
<feature type="domain" description="KIB1-4 beta-propeller" evidence="1">
    <location>
        <begin position="455"/>
        <end position="679"/>
    </location>
</feature>
<dbReference type="PANTHER" id="PTHR33127">
    <property type="entry name" value="TRANSMEMBRANE PROTEIN"/>
    <property type="match status" value="1"/>
</dbReference>
<dbReference type="PANTHER" id="PTHR33127:SF5">
    <property type="entry name" value="TRANSMEMBRANE PROTEIN"/>
    <property type="match status" value="1"/>
</dbReference>
<reference evidence="2 3" key="1">
    <citation type="journal article" date="2020" name="Nat. Commun.">
        <title>Genome of Tripterygium wilfordii and identification of cytochrome P450 involved in triptolide biosynthesis.</title>
        <authorList>
            <person name="Tu L."/>
            <person name="Su P."/>
            <person name="Zhang Z."/>
            <person name="Gao L."/>
            <person name="Wang J."/>
            <person name="Hu T."/>
            <person name="Zhou J."/>
            <person name="Zhang Y."/>
            <person name="Zhao Y."/>
            <person name="Liu Y."/>
            <person name="Song Y."/>
            <person name="Tong Y."/>
            <person name="Lu Y."/>
            <person name="Yang J."/>
            <person name="Xu C."/>
            <person name="Jia M."/>
            <person name="Peters R.J."/>
            <person name="Huang L."/>
            <person name="Gao W."/>
        </authorList>
    </citation>
    <scope>NUCLEOTIDE SEQUENCE [LARGE SCALE GENOMIC DNA]</scope>
    <source>
        <strain evidence="3">cv. XIE 37</strain>
        <tissue evidence="2">Leaf</tissue>
    </source>
</reference>
<dbReference type="Proteomes" id="UP000593562">
    <property type="component" value="Unassembled WGS sequence"/>
</dbReference>